<sequence length="189" mass="21933">MMANLDRDGPWILYQYGDDSQKHRYLDQESKLAFTLQEFQQNEDPNRVIRLVRDGEWSARYPSVMGPDRSYFFMGPENNLGYIVFGNGNIHIPMGYMLRGGKKEGSVSRYWRGQNGNQYKWKATNYRMECLDNGRTLALWEVSPPDKNYYATLTIFPKAMPIITEVLTSLILNQMALALTWHIPSHPGQ</sequence>
<dbReference type="OrthoDB" id="3168860at2759"/>
<keyword evidence="2" id="KW-1185">Reference proteome</keyword>
<comment type="caution">
    <text evidence="1">The sequence shown here is derived from an EMBL/GenBank/DDBJ whole genome shotgun (WGS) entry which is preliminary data.</text>
</comment>
<proteinExistence type="predicted"/>
<evidence type="ECO:0000313" key="1">
    <source>
        <dbReference type="EMBL" id="KAF9528044.1"/>
    </source>
</evidence>
<organism evidence="1 2">
    <name type="scientific">Crepidotus variabilis</name>
    <dbReference type="NCBI Taxonomy" id="179855"/>
    <lineage>
        <taxon>Eukaryota</taxon>
        <taxon>Fungi</taxon>
        <taxon>Dikarya</taxon>
        <taxon>Basidiomycota</taxon>
        <taxon>Agaricomycotina</taxon>
        <taxon>Agaricomycetes</taxon>
        <taxon>Agaricomycetidae</taxon>
        <taxon>Agaricales</taxon>
        <taxon>Agaricineae</taxon>
        <taxon>Crepidotaceae</taxon>
        <taxon>Crepidotus</taxon>
    </lineage>
</organism>
<name>A0A9P6EFG8_9AGAR</name>
<dbReference type="AlphaFoldDB" id="A0A9P6EFG8"/>
<dbReference type="EMBL" id="MU157856">
    <property type="protein sequence ID" value="KAF9528044.1"/>
    <property type="molecule type" value="Genomic_DNA"/>
</dbReference>
<evidence type="ECO:0000313" key="2">
    <source>
        <dbReference type="Proteomes" id="UP000807306"/>
    </source>
</evidence>
<gene>
    <name evidence="1" type="ORF">CPB83DRAFT_855232</name>
</gene>
<reference evidence="1" key="1">
    <citation type="submission" date="2020-11" db="EMBL/GenBank/DDBJ databases">
        <authorList>
            <consortium name="DOE Joint Genome Institute"/>
            <person name="Ahrendt S."/>
            <person name="Riley R."/>
            <person name="Andreopoulos W."/>
            <person name="Labutti K."/>
            <person name="Pangilinan J."/>
            <person name="Ruiz-Duenas F.J."/>
            <person name="Barrasa J.M."/>
            <person name="Sanchez-Garcia M."/>
            <person name="Camarero S."/>
            <person name="Miyauchi S."/>
            <person name="Serrano A."/>
            <person name="Linde D."/>
            <person name="Babiker R."/>
            <person name="Drula E."/>
            <person name="Ayuso-Fernandez I."/>
            <person name="Pacheco R."/>
            <person name="Padilla G."/>
            <person name="Ferreira P."/>
            <person name="Barriuso J."/>
            <person name="Kellner H."/>
            <person name="Castanera R."/>
            <person name="Alfaro M."/>
            <person name="Ramirez L."/>
            <person name="Pisabarro A.G."/>
            <person name="Kuo A."/>
            <person name="Tritt A."/>
            <person name="Lipzen A."/>
            <person name="He G."/>
            <person name="Yan M."/>
            <person name="Ng V."/>
            <person name="Cullen D."/>
            <person name="Martin F."/>
            <person name="Rosso M.-N."/>
            <person name="Henrissat B."/>
            <person name="Hibbett D."/>
            <person name="Martinez A.T."/>
            <person name="Grigoriev I.V."/>
        </authorList>
    </citation>
    <scope>NUCLEOTIDE SEQUENCE</scope>
    <source>
        <strain evidence="1">CBS 506.95</strain>
    </source>
</reference>
<dbReference type="Proteomes" id="UP000807306">
    <property type="component" value="Unassembled WGS sequence"/>
</dbReference>
<accession>A0A9P6EFG8</accession>
<protein>
    <submittedName>
        <fullName evidence="1">Uncharacterized protein</fullName>
    </submittedName>
</protein>